<sequence length="218" mass="25342">MAALGCVRTPLVRTARLRKGRCSRFGGHRKSSIHWEMRAEPSSSGSDAGRTPASGNEEEEDSLGERAEKTVLVQYKTRAEQFRSDTMEVLATLSQNIAKTAVVRYAIAVWGVFRRRYDEYDERFRKWQFLKTQHRWEFEQNSEPEKHLVLDILRFMAGFILLIGYEVLCPGQSIFWAIVFPSVLCWVVVQKWFPRPLIACYIFMLPLKLPPFLPIRLL</sequence>
<evidence type="ECO:0000256" key="1">
    <source>
        <dbReference type="SAM" id="MobiDB-lite"/>
    </source>
</evidence>
<protein>
    <submittedName>
        <fullName evidence="2">Uncharacterized protein</fullName>
    </submittedName>
</protein>
<dbReference type="AlphaFoldDB" id="A0A7S3U953"/>
<proteinExistence type="predicted"/>
<reference evidence="2" key="1">
    <citation type="submission" date="2021-01" db="EMBL/GenBank/DDBJ databases">
        <authorList>
            <person name="Corre E."/>
            <person name="Pelletier E."/>
            <person name="Niang G."/>
            <person name="Scheremetjew M."/>
            <person name="Finn R."/>
            <person name="Kale V."/>
            <person name="Holt S."/>
            <person name="Cochrane G."/>
            <person name="Meng A."/>
            <person name="Brown T."/>
            <person name="Cohen L."/>
        </authorList>
    </citation>
    <scope>NUCLEOTIDE SEQUENCE</scope>
    <source>
        <strain evidence="2">CCMP1897</strain>
    </source>
</reference>
<dbReference type="EMBL" id="HBIS01000274">
    <property type="protein sequence ID" value="CAE0606419.1"/>
    <property type="molecule type" value="Transcribed_RNA"/>
</dbReference>
<feature type="region of interest" description="Disordered" evidence="1">
    <location>
        <begin position="33"/>
        <end position="64"/>
    </location>
</feature>
<gene>
    <name evidence="2" type="ORF">PSAL00342_LOCUS235</name>
</gene>
<accession>A0A7S3U953</accession>
<organism evidence="2">
    <name type="scientific">Picocystis salinarum</name>
    <dbReference type="NCBI Taxonomy" id="88271"/>
    <lineage>
        <taxon>Eukaryota</taxon>
        <taxon>Viridiplantae</taxon>
        <taxon>Chlorophyta</taxon>
        <taxon>Picocystophyceae</taxon>
        <taxon>Picocystales</taxon>
        <taxon>Picocystaceae</taxon>
        <taxon>Picocystis</taxon>
    </lineage>
</organism>
<evidence type="ECO:0000313" key="2">
    <source>
        <dbReference type="EMBL" id="CAE0606419.1"/>
    </source>
</evidence>
<name>A0A7S3U953_9CHLO</name>